<accession>A0ABN1YFT0</accession>
<evidence type="ECO:0000313" key="1">
    <source>
        <dbReference type="EMBL" id="GAA1410781.1"/>
    </source>
</evidence>
<dbReference type="Proteomes" id="UP001499863">
    <property type="component" value="Unassembled WGS sequence"/>
</dbReference>
<gene>
    <name evidence="1" type="ORF">GCM10009639_61970</name>
</gene>
<proteinExistence type="predicted"/>
<organism evidence="1 2">
    <name type="scientific">Kitasatospora putterlickiae</name>
    <dbReference type="NCBI Taxonomy" id="221725"/>
    <lineage>
        <taxon>Bacteria</taxon>
        <taxon>Bacillati</taxon>
        <taxon>Actinomycetota</taxon>
        <taxon>Actinomycetes</taxon>
        <taxon>Kitasatosporales</taxon>
        <taxon>Streptomycetaceae</taxon>
        <taxon>Kitasatospora</taxon>
    </lineage>
</organism>
<dbReference type="EMBL" id="BAAAKJ010000396">
    <property type="protein sequence ID" value="GAA1410781.1"/>
    <property type="molecule type" value="Genomic_DNA"/>
</dbReference>
<reference evidence="1 2" key="1">
    <citation type="journal article" date="2019" name="Int. J. Syst. Evol. Microbiol.">
        <title>The Global Catalogue of Microorganisms (GCM) 10K type strain sequencing project: providing services to taxonomists for standard genome sequencing and annotation.</title>
        <authorList>
            <consortium name="The Broad Institute Genomics Platform"/>
            <consortium name="The Broad Institute Genome Sequencing Center for Infectious Disease"/>
            <person name="Wu L."/>
            <person name="Ma J."/>
        </authorList>
    </citation>
    <scope>NUCLEOTIDE SEQUENCE [LARGE SCALE GENOMIC DNA]</scope>
    <source>
        <strain evidence="1 2">JCM 12393</strain>
    </source>
</reference>
<sequence>MGPGVAGRAFTVVGRAPRSPLPWSQESVDDGLQSALADHQQLVAGQWAEAFEDLDEDVLGEVAQEARQDGQDPARAVDVFVRSLVRQLEDWKRADAVLAKALDEAALGRALPVWAADALAAEQGRLWGARQALLEAVARHHHGGPAPW</sequence>
<comment type="caution">
    <text evidence="1">The sequence shown here is derived from an EMBL/GenBank/DDBJ whole genome shotgun (WGS) entry which is preliminary data.</text>
</comment>
<protein>
    <submittedName>
        <fullName evidence="1">Uncharacterized protein</fullName>
    </submittedName>
</protein>
<keyword evidence="2" id="KW-1185">Reference proteome</keyword>
<name>A0ABN1YFT0_9ACTN</name>
<evidence type="ECO:0000313" key="2">
    <source>
        <dbReference type="Proteomes" id="UP001499863"/>
    </source>
</evidence>